<evidence type="ECO:0000256" key="6">
    <source>
        <dbReference type="ARBA" id="ARBA00009847"/>
    </source>
</evidence>
<evidence type="ECO:0000256" key="12">
    <source>
        <dbReference type="ARBA" id="ARBA00023239"/>
    </source>
</evidence>
<comment type="pathway">
    <text evidence="3 15">Amino-acid biosynthesis; L-tryptophan biosynthesis; L-tryptophan from chorismate: step 3/5.</text>
</comment>
<proteinExistence type="inferred from homology"/>
<evidence type="ECO:0000259" key="17">
    <source>
        <dbReference type="Pfam" id="PF00697"/>
    </source>
</evidence>
<dbReference type="Gene3D" id="3.20.20.70">
    <property type="entry name" value="Aldolase class I"/>
    <property type="match status" value="2"/>
</dbReference>
<dbReference type="PANTHER" id="PTHR22854">
    <property type="entry name" value="TRYPTOPHAN BIOSYNTHESIS PROTEIN"/>
    <property type="match status" value="1"/>
</dbReference>
<comment type="catalytic activity">
    <reaction evidence="2">
        <text>1-(2-carboxyphenylamino)-1-deoxy-D-ribulose 5-phosphate + H(+) = (1S,2R)-1-C-(indol-3-yl)glycerol 3-phosphate + CO2 + H2O</text>
        <dbReference type="Rhea" id="RHEA:23476"/>
        <dbReference type="ChEBI" id="CHEBI:15377"/>
        <dbReference type="ChEBI" id="CHEBI:15378"/>
        <dbReference type="ChEBI" id="CHEBI:16526"/>
        <dbReference type="ChEBI" id="CHEBI:58613"/>
        <dbReference type="ChEBI" id="CHEBI:58866"/>
        <dbReference type="EC" id="4.1.1.48"/>
    </reaction>
</comment>
<dbReference type="EC" id="5.3.1.24" evidence="15"/>
<comment type="similarity">
    <text evidence="15">Belongs to the TrpF family.</text>
</comment>
<sequence>MLAPERLSKEARALPGLRVDNIDGTVLATIVNAKVAKLATFTPAPAPEHLAPVRSLAQALSAPGRHFILECKRASPSLGDINLNLDFVNQVNCYNRYASAISVLTEEHFFKGSYAFLQQVKAHTPLPVILKDFVLDERELVHARHIGADAVLLMTSLLTKEKFLELYHKAYALGLQVLCEVSDEEEANFAREHALKIVGINNRNLKTLQIDLSTVKRLRPLLHCKSVVVSESGIKSHQDMVQIPAENFLIGSAVCAPGLSADFAVKTLLFGMNKLCGLTTQEGVQAAIDAKVALAGLIFTPKSPRCVSLDKARQLMAVDKEKQLTFCGVFVDAPLDEVIAHVDALGLPFVQLHGHESPDYVMALQAKRPQLKLIKAFAVSDASIKERVAPYLTLQDKLALYFLFDSKAPGSGKSFDYQFLQGLPHNRALLSGGLGLDNLQEALAQGFLGLDLNSRLERAPGVKDPLLIAQAFTKINQY</sequence>
<comment type="similarity">
    <text evidence="6">In the C-terminal section; belongs to the TrpF family.</text>
</comment>
<dbReference type="Pfam" id="PF00218">
    <property type="entry name" value="IGPS"/>
    <property type="match status" value="1"/>
</dbReference>
<dbReference type="InterPro" id="IPR013785">
    <property type="entry name" value="Aldolase_TIM"/>
</dbReference>
<reference evidence="18" key="1">
    <citation type="journal article" date="2021" name="PeerJ">
        <title>Extensive microbial diversity within the chicken gut microbiome revealed by metagenomics and culture.</title>
        <authorList>
            <person name="Gilroy R."/>
            <person name="Ravi A."/>
            <person name="Getino M."/>
            <person name="Pursley I."/>
            <person name="Horton D.L."/>
            <person name="Alikhan N.F."/>
            <person name="Baker D."/>
            <person name="Gharbi K."/>
            <person name="Hall N."/>
            <person name="Watson M."/>
            <person name="Adriaenssens E.M."/>
            <person name="Foster-Nyarko E."/>
            <person name="Jarju S."/>
            <person name="Secka A."/>
            <person name="Antonio M."/>
            <person name="Oren A."/>
            <person name="Chaudhuri R.R."/>
            <person name="La Ragione R."/>
            <person name="Hildebrand F."/>
            <person name="Pallen M.J."/>
        </authorList>
    </citation>
    <scope>NUCLEOTIDE SEQUENCE</scope>
    <source>
        <strain evidence="18">687</strain>
    </source>
</reference>
<evidence type="ECO:0000256" key="13">
    <source>
        <dbReference type="ARBA" id="ARBA00023268"/>
    </source>
</evidence>
<keyword evidence="13" id="KW-0511">Multifunctional enzyme</keyword>
<dbReference type="InterPro" id="IPR001240">
    <property type="entry name" value="PRAI_dom"/>
</dbReference>
<comment type="caution">
    <text evidence="18">The sequence shown here is derived from an EMBL/GenBank/DDBJ whole genome shotgun (WGS) entry which is preliminary data.</text>
</comment>
<evidence type="ECO:0000313" key="18">
    <source>
        <dbReference type="EMBL" id="MBU3826698.1"/>
    </source>
</evidence>
<evidence type="ECO:0000259" key="16">
    <source>
        <dbReference type="Pfam" id="PF00218"/>
    </source>
</evidence>
<evidence type="ECO:0000256" key="2">
    <source>
        <dbReference type="ARBA" id="ARBA00001633"/>
    </source>
</evidence>
<dbReference type="Proteomes" id="UP000824150">
    <property type="component" value="Unassembled WGS sequence"/>
</dbReference>
<evidence type="ECO:0000256" key="11">
    <source>
        <dbReference type="ARBA" id="ARBA00023235"/>
    </source>
</evidence>
<dbReference type="PROSITE" id="PS00614">
    <property type="entry name" value="IGPS"/>
    <property type="match status" value="1"/>
</dbReference>
<feature type="domain" description="Indole-3-glycerol phosphate synthase" evidence="16">
    <location>
        <begin position="51"/>
        <end position="255"/>
    </location>
</feature>
<dbReference type="GO" id="GO:0000162">
    <property type="term" value="P:L-tryptophan biosynthetic process"/>
    <property type="evidence" value="ECO:0007669"/>
    <property type="project" value="UniProtKB-UniRule"/>
</dbReference>
<evidence type="ECO:0000256" key="5">
    <source>
        <dbReference type="ARBA" id="ARBA00007902"/>
    </source>
</evidence>
<dbReference type="InterPro" id="IPR013798">
    <property type="entry name" value="Indole-3-glycerol_P_synth_dom"/>
</dbReference>
<comment type="catalytic activity">
    <reaction evidence="1 15">
        <text>N-(5-phospho-beta-D-ribosyl)anthranilate = 1-(2-carboxyphenylamino)-1-deoxy-D-ribulose 5-phosphate</text>
        <dbReference type="Rhea" id="RHEA:21540"/>
        <dbReference type="ChEBI" id="CHEBI:18277"/>
        <dbReference type="ChEBI" id="CHEBI:58613"/>
        <dbReference type="EC" id="5.3.1.24"/>
    </reaction>
</comment>
<dbReference type="EMBL" id="JAHLFG010000044">
    <property type="protein sequence ID" value="MBU3826698.1"/>
    <property type="molecule type" value="Genomic_DNA"/>
</dbReference>
<dbReference type="CDD" id="cd00331">
    <property type="entry name" value="IGPS"/>
    <property type="match status" value="1"/>
</dbReference>
<dbReference type="InterPro" id="IPR001468">
    <property type="entry name" value="Indole-3-GlycerolPSynthase_CS"/>
</dbReference>
<protein>
    <recommendedName>
        <fullName evidence="15">N-(5'-phosphoribosyl)anthranilate isomerase</fullName>
        <shortName evidence="15">PRAI</shortName>
        <ecNumber evidence="15">5.3.1.24</ecNumber>
    </recommendedName>
</protein>
<dbReference type="HAMAP" id="MF_00135">
    <property type="entry name" value="PRAI"/>
    <property type="match status" value="1"/>
</dbReference>
<comment type="similarity">
    <text evidence="5">In the N-terminal section; belongs to the TrpC family.</text>
</comment>
<dbReference type="GO" id="GO:0004640">
    <property type="term" value="F:phosphoribosylanthranilate isomerase activity"/>
    <property type="evidence" value="ECO:0007669"/>
    <property type="project" value="UniProtKB-UniRule"/>
</dbReference>
<feature type="domain" description="N-(5'phosphoribosyl) anthranilate isomerase (PRAI)" evidence="17">
    <location>
        <begin position="273"/>
        <end position="472"/>
    </location>
</feature>
<keyword evidence="12 18" id="KW-0456">Lyase</keyword>
<evidence type="ECO:0000256" key="9">
    <source>
        <dbReference type="ARBA" id="ARBA00022822"/>
    </source>
</evidence>
<dbReference type="AlphaFoldDB" id="A0A9E2NS16"/>
<dbReference type="GO" id="GO:0004425">
    <property type="term" value="F:indole-3-glycerol-phosphate synthase activity"/>
    <property type="evidence" value="ECO:0007669"/>
    <property type="project" value="UniProtKB-EC"/>
</dbReference>
<gene>
    <name evidence="18" type="primary">trpCF</name>
    <name evidence="15" type="synonym">trpF</name>
    <name evidence="18" type="ORF">IAA31_04315</name>
</gene>
<dbReference type="NCBIfam" id="NF006945">
    <property type="entry name" value="PRK09427.1"/>
    <property type="match status" value="1"/>
</dbReference>
<evidence type="ECO:0000256" key="8">
    <source>
        <dbReference type="ARBA" id="ARBA00022793"/>
    </source>
</evidence>
<evidence type="ECO:0000256" key="3">
    <source>
        <dbReference type="ARBA" id="ARBA00004664"/>
    </source>
</evidence>
<accession>A0A9E2NS16</accession>
<reference evidence="18" key="2">
    <citation type="submission" date="2021-04" db="EMBL/GenBank/DDBJ databases">
        <authorList>
            <person name="Gilroy R."/>
        </authorList>
    </citation>
    <scope>NUCLEOTIDE SEQUENCE</scope>
    <source>
        <strain evidence="18">687</strain>
    </source>
</reference>
<dbReference type="Pfam" id="PF00697">
    <property type="entry name" value="PRAI"/>
    <property type="match status" value="1"/>
</dbReference>
<evidence type="ECO:0000256" key="4">
    <source>
        <dbReference type="ARBA" id="ARBA00004696"/>
    </source>
</evidence>
<keyword evidence="10 15" id="KW-0057">Aromatic amino acid biosynthesis</keyword>
<dbReference type="InterPro" id="IPR011060">
    <property type="entry name" value="RibuloseP-bd_barrel"/>
</dbReference>
<evidence type="ECO:0000256" key="1">
    <source>
        <dbReference type="ARBA" id="ARBA00001164"/>
    </source>
</evidence>
<evidence type="ECO:0000256" key="7">
    <source>
        <dbReference type="ARBA" id="ARBA00022605"/>
    </source>
</evidence>
<name>A0A9E2NS16_9GAMM</name>
<dbReference type="PANTHER" id="PTHR22854:SF2">
    <property type="entry name" value="INDOLE-3-GLYCEROL-PHOSPHATE SYNTHASE"/>
    <property type="match status" value="1"/>
</dbReference>
<keyword evidence="11 15" id="KW-0413">Isomerase</keyword>
<dbReference type="SUPFAM" id="SSF51366">
    <property type="entry name" value="Ribulose-phoshate binding barrel"/>
    <property type="match status" value="2"/>
</dbReference>
<organism evidence="18 19">
    <name type="scientific">Candidatus Anaerobiospirillum merdipullorum</name>
    <dbReference type="NCBI Taxonomy" id="2838450"/>
    <lineage>
        <taxon>Bacteria</taxon>
        <taxon>Pseudomonadati</taxon>
        <taxon>Pseudomonadota</taxon>
        <taxon>Gammaproteobacteria</taxon>
        <taxon>Aeromonadales</taxon>
        <taxon>Succinivibrionaceae</taxon>
        <taxon>Anaerobiospirillum</taxon>
    </lineage>
</organism>
<evidence type="ECO:0000313" key="19">
    <source>
        <dbReference type="Proteomes" id="UP000824150"/>
    </source>
</evidence>
<keyword evidence="8" id="KW-0210">Decarboxylase</keyword>
<keyword evidence="9 15" id="KW-0822">Tryptophan biosynthesis</keyword>
<evidence type="ECO:0000256" key="10">
    <source>
        <dbReference type="ARBA" id="ARBA00023141"/>
    </source>
</evidence>
<keyword evidence="7 15" id="KW-0028">Amino-acid biosynthesis</keyword>
<comment type="function">
    <text evidence="14">Bifunctional enzyme that catalyzes two sequential steps of tryptophan biosynthetic pathway. The first reaction is catalyzed by the isomerase, coded by the TrpF domain; the second reaction is catalyzed by the synthase, coded by the TrpC domain.</text>
</comment>
<dbReference type="InterPro" id="IPR045186">
    <property type="entry name" value="Indole-3-glycerol_P_synth"/>
</dbReference>
<comment type="pathway">
    <text evidence="4">Amino-acid biosynthesis; L-tryptophan biosynthesis; L-tryptophan from chorismate: step 4/5.</text>
</comment>
<evidence type="ECO:0000256" key="15">
    <source>
        <dbReference type="HAMAP-Rule" id="MF_00135"/>
    </source>
</evidence>
<dbReference type="CDD" id="cd00405">
    <property type="entry name" value="PRAI"/>
    <property type="match status" value="1"/>
</dbReference>
<evidence type="ECO:0000256" key="14">
    <source>
        <dbReference type="ARBA" id="ARBA00025592"/>
    </source>
</evidence>